<dbReference type="PROSITE" id="PS51782">
    <property type="entry name" value="LYSM"/>
    <property type="match status" value="1"/>
</dbReference>
<dbReference type="EMBL" id="LJQI01000151">
    <property type="protein sequence ID" value="KPX31997.1"/>
    <property type="molecule type" value="Genomic_DNA"/>
</dbReference>
<name>A0A0P9RSQ6_PSEA0</name>
<accession>A0A0P9RSQ6</accession>
<dbReference type="InterPro" id="IPR036779">
    <property type="entry name" value="LysM_dom_sf"/>
</dbReference>
<proteinExistence type="predicted"/>
<feature type="domain" description="LysM" evidence="1">
    <location>
        <begin position="4"/>
        <end position="49"/>
    </location>
</feature>
<dbReference type="AlphaFoldDB" id="A0A0P9RSQ6"/>
<evidence type="ECO:0000313" key="2">
    <source>
        <dbReference type="EMBL" id="KPX31997.1"/>
    </source>
</evidence>
<reference evidence="2 3" key="1">
    <citation type="submission" date="2015-09" db="EMBL/GenBank/DDBJ databases">
        <title>Genome announcement of multiple Pseudomonas syringae strains.</title>
        <authorList>
            <person name="Thakur S."/>
            <person name="Wang P.W."/>
            <person name="Gong Y."/>
            <person name="Weir B.S."/>
            <person name="Guttman D.S."/>
        </authorList>
    </citation>
    <scope>NUCLEOTIDE SEQUENCE [LARGE SCALE GENOMIC DNA]</scope>
    <source>
        <strain evidence="2 3">ICMP4455</strain>
    </source>
</reference>
<dbReference type="PATRIC" id="fig|129137.4.peg.1799"/>
<dbReference type="Pfam" id="PF01476">
    <property type="entry name" value="LysM"/>
    <property type="match status" value="1"/>
</dbReference>
<dbReference type="Proteomes" id="UP000050490">
    <property type="component" value="Unassembled WGS sequence"/>
</dbReference>
<comment type="caution">
    <text evidence="2">The sequence shown here is derived from an EMBL/GenBank/DDBJ whole genome shotgun (WGS) entry which is preliminary data.</text>
</comment>
<evidence type="ECO:0000313" key="3">
    <source>
        <dbReference type="Proteomes" id="UP000050490"/>
    </source>
</evidence>
<dbReference type="InterPro" id="IPR018392">
    <property type="entry name" value="LysM"/>
</dbReference>
<organism evidence="2 3">
    <name type="scientific">Pseudomonas amygdali pv. eriobotryae</name>
    <dbReference type="NCBI Taxonomy" id="129137"/>
    <lineage>
        <taxon>Bacteria</taxon>
        <taxon>Pseudomonadati</taxon>
        <taxon>Pseudomonadota</taxon>
        <taxon>Gammaproteobacteria</taxon>
        <taxon>Pseudomonadales</taxon>
        <taxon>Pseudomonadaceae</taxon>
        <taxon>Pseudomonas</taxon>
        <taxon>Pseudomonas amygdali</taxon>
    </lineage>
</organism>
<feature type="non-terminal residue" evidence="2">
    <location>
        <position position="49"/>
    </location>
</feature>
<gene>
    <name evidence="2" type="ORF">ALO70_04887</name>
</gene>
<dbReference type="CDD" id="cd00118">
    <property type="entry name" value="LysM"/>
    <property type="match status" value="1"/>
</dbReference>
<protein>
    <submittedName>
        <fullName evidence="2">LysM domain-containing protein</fullName>
    </submittedName>
</protein>
<dbReference type="Gene3D" id="3.10.350.10">
    <property type="entry name" value="LysM domain"/>
    <property type="match status" value="1"/>
</dbReference>
<sequence length="49" mass="4997">MQGKHYTVANGDTLNGIASRLQGLGNKVSASQLADGIRLLNPQAFAAGA</sequence>
<evidence type="ECO:0000259" key="1">
    <source>
        <dbReference type="PROSITE" id="PS51782"/>
    </source>
</evidence>